<feature type="region of interest" description="Disordered" evidence="4">
    <location>
        <begin position="368"/>
        <end position="387"/>
    </location>
</feature>
<dbReference type="GO" id="GO:0005634">
    <property type="term" value="C:nucleus"/>
    <property type="evidence" value="ECO:0007669"/>
    <property type="project" value="TreeGrafter"/>
</dbReference>
<dbReference type="EMBL" id="KV442058">
    <property type="protein sequence ID" value="OAQ27352.1"/>
    <property type="molecule type" value="Genomic_DNA"/>
</dbReference>
<evidence type="ECO:0000313" key="6">
    <source>
        <dbReference type="Proteomes" id="UP000078512"/>
    </source>
</evidence>
<name>A0A197JQ07_9FUNG</name>
<feature type="region of interest" description="Disordered" evidence="4">
    <location>
        <begin position="324"/>
        <end position="345"/>
    </location>
</feature>
<feature type="compositionally biased region" description="Polar residues" evidence="4">
    <location>
        <begin position="60"/>
        <end position="73"/>
    </location>
</feature>
<dbReference type="InterPro" id="IPR010487">
    <property type="entry name" value="NGRN/Rrg9"/>
</dbReference>
<gene>
    <name evidence="5" type="ORF">K457DRAFT_632430</name>
</gene>
<protein>
    <recommendedName>
        <fullName evidence="3">Required for respiratory growth protein 9, mitochondrial</fullName>
    </recommendedName>
</protein>
<dbReference type="STRING" id="1314771.A0A197JQ07"/>
<reference evidence="5 6" key="1">
    <citation type="submission" date="2016-05" db="EMBL/GenBank/DDBJ databases">
        <title>Genome sequencing reveals origins of a unique bacterial endosymbiosis in the earliest lineages of terrestrial Fungi.</title>
        <authorList>
            <consortium name="DOE Joint Genome Institute"/>
            <person name="Uehling J."/>
            <person name="Gryganskyi A."/>
            <person name="Hameed K."/>
            <person name="Tschaplinski T."/>
            <person name="Misztal P."/>
            <person name="Wu S."/>
            <person name="Desiro A."/>
            <person name="Vande Pol N."/>
            <person name="Du Z.-Y."/>
            <person name="Zienkiewicz A."/>
            <person name="Zienkiewicz K."/>
            <person name="Morin E."/>
            <person name="Tisserant E."/>
            <person name="Splivallo R."/>
            <person name="Hainaut M."/>
            <person name="Henrissat B."/>
            <person name="Ohm R."/>
            <person name="Kuo A."/>
            <person name="Yan J."/>
            <person name="Lipzen A."/>
            <person name="Nolan M."/>
            <person name="Labutti K."/>
            <person name="Barry K."/>
            <person name="Goldstein A."/>
            <person name="Labbe J."/>
            <person name="Schadt C."/>
            <person name="Tuskan G."/>
            <person name="Grigoriev I."/>
            <person name="Martin F."/>
            <person name="Vilgalys R."/>
            <person name="Bonito G."/>
        </authorList>
    </citation>
    <scope>NUCLEOTIDE SEQUENCE [LARGE SCALE GENOMIC DNA]</scope>
    <source>
        <strain evidence="5 6">AG-77</strain>
    </source>
</reference>
<feature type="compositionally biased region" description="Basic and acidic residues" evidence="4">
    <location>
        <begin position="324"/>
        <end position="334"/>
    </location>
</feature>
<keyword evidence="6" id="KW-1185">Reference proteome</keyword>
<proteinExistence type="inferred from homology"/>
<dbReference type="PANTHER" id="PTHR13475">
    <property type="entry name" value="NEUGRIN"/>
    <property type="match status" value="1"/>
</dbReference>
<dbReference type="Pfam" id="PF06413">
    <property type="entry name" value="Neugrin"/>
    <property type="match status" value="1"/>
</dbReference>
<accession>A0A197JQ07</accession>
<evidence type="ECO:0000256" key="2">
    <source>
        <dbReference type="ARBA" id="ARBA00010895"/>
    </source>
</evidence>
<dbReference type="PANTHER" id="PTHR13475:SF3">
    <property type="entry name" value="NEUGRIN"/>
    <property type="match status" value="1"/>
</dbReference>
<evidence type="ECO:0000313" key="5">
    <source>
        <dbReference type="EMBL" id="OAQ27352.1"/>
    </source>
</evidence>
<dbReference type="OrthoDB" id="5578174at2759"/>
<evidence type="ECO:0000256" key="3">
    <source>
        <dbReference type="ARBA" id="ARBA00013566"/>
    </source>
</evidence>
<comment type="function">
    <text evidence="1">Required for respiratory activity and maintenance and expression of the mitochondrial genome.</text>
</comment>
<sequence length="387" mass="43814">MSTQNSTLLRSGYQLLRTSRSQPAWIPFRQTMPSMSADASRSRFLTTINTSTTASASTSDQHNNNMATGSFTDPNFPVASTPLQDAFKHHDILQEAKKRWGFGLPKSTSSEPMVGVIYPQGRAEIVDLTQRMVQDRVLGGHSGQRQAQEKHSNDTSVTTKAGSTSSQLNMTPGTVTSSSPNPHLHKAPRDADGMAIEVPLWKKHREAIKAKTAGQAWNPQRKLTRQAMEEVRYLRKQFPEEWTTAKLADHFNVAGESIAKILRTHYQPTPERAAQQDEVRQRRRKENIFADIERIRAERQATWTAHKTERKATLLKQKTERRAAQVAEKAEHTSHANGSQLKETMTLDEYERIKNERHTAWLARQVERKRAKAETPIQIKLGAPKRK</sequence>
<feature type="region of interest" description="Disordered" evidence="4">
    <location>
        <begin position="139"/>
        <end position="189"/>
    </location>
</feature>
<feature type="compositionally biased region" description="Polar residues" evidence="4">
    <location>
        <begin position="154"/>
        <end position="181"/>
    </location>
</feature>
<evidence type="ECO:0000256" key="4">
    <source>
        <dbReference type="SAM" id="MobiDB-lite"/>
    </source>
</evidence>
<dbReference type="AlphaFoldDB" id="A0A197JQ07"/>
<evidence type="ECO:0000256" key="1">
    <source>
        <dbReference type="ARBA" id="ARBA00003548"/>
    </source>
</evidence>
<dbReference type="Proteomes" id="UP000078512">
    <property type="component" value="Unassembled WGS sequence"/>
</dbReference>
<comment type="similarity">
    <text evidence="2">Belongs to the RRG9 family.</text>
</comment>
<feature type="region of interest" description="Disordered" evidence="4">
    <location>
        <begin position="51"/>
        <end position="77"/>
    </location>
</feature>
<organism evidence="5 6">
    <name type="scientific">Linnemannia elongata AG-77</name>
    <dbReference type="NCBI Taxonomy" id="1314771"/>
    <lineage>
        <taxon>Eukaryota</taxon>
        <taxon>Fungi</taxon>
        <taxon>Fungi incertae sedis</taxon>
        <taxon>Mucoromycota</taxon>
        <taxon>Mortierellomycotina</taxon>
        <taxon>Mortierellomycetes</taxon>
        <taxon>Mortierellales</taxon>
        <taxon>Mortierellaceae</taxon>
        <taxon>Linnemannia</taxon>
    </lineage>
</organism>